<evidence type="ECO:0000313" key="1">
    <source>
        <dbReference type="Proteomes" id="UP000095283"/>
    </source>
</evidence>
<evidence type="ECO:0000313" key="2">
    <source>
        <dbReference type="WBParaSite" id="Hba_07527"/>
    </source>
</evidence>
<keyword evidence="1" id="KW-1185">Reference proteome</keyword>
<protein>
    <submittedName>
        <fullName evidence="2">Uncharacterized protein</fullName>
    </submittedName>
</protein>
<dbReference type="AlphaFoldDB" id="A0A1I7WQU2"/>
<accession>A0A1I7WQU2</accession>
<organism evidence="1 2">
    <name type="scientific">Heterorhabditis bacteriophora</name>
    <name type="common">Entomopathogenic nematode worm</name>
    <dbReference type="NCBI Taxonomy" id="37862"/>
    <lineage>
        <taxon>Eukaryota</taxon>
        <taxon>Metazoa</taxon>
        <taxon>Ecdysozoa</taxon>
        <taxon>Nematoda</taxon>
        <taxon>Chromadorea</taxon>
        <taxon>Rhabditida</taxon>
        <taxon>Rhabditina</taxon>
        <taxon>Rhabditomorpha</taxon>
        <taxon>Strongyloidea</taxon>
        <taxon>Heterorhabditidae</taxon>
        <taxon>Heterorhabditis</taxon>
    </lineage>
</organism>
<name>A0A1I7WQU2_HETBA</name>
<sequence>MSRGVCLSALFPPPLREESGIILDASEAFGTQVLNCFKSLLAPRCLLTLMGHAEKPWKDESMPNFFFSFLRASKGLRKPLTMSGWTRPELPSGKGR</sequence>
<dbReference type="WBParaSite" id="Hba_07527">
    <property type="protein sequence ID" value="Hba_07527"/>
    <property type="gene ID" value="Hba_07527"/>
</dbReference>
<dbReference type="Proteomes" id="UP000095283">
    <property type="component" value="Unplaced"/>
</dbReference>
<proteinExistence type="predicted"/>
<reference evidence="2" key="1">
    <citation type="submission" date="2016-11" db="UniProtKB">
        <authorList>
            <consortium name="WormBaseParasite"/>
        </authorList>
    </citation>
    <scope>IDENTIFICATION</scope>
</reference>